<evidence type="ECO:0000313" key="3">
    <source>
        <dbReference type="Proteomes" id="UP001208935"/>
    </source>
</evidence>
<dbReference type="InterPro" id="IPR025591">
    <property type="entry name" value="RloB"/>
</dbReference>
<feature type="compositionally biased region" description="Basic and acidic residues" evidence="1">
    <location>
        <begin position="1"/>
        <end position="19"/>
    </location>
</feature>
<dbReference type="EMBL" id="QZCW01000003">
    <property type="protein sequence ID" value="MCW5323111.1"/>
    <property type="molecule type" value="Genomic_DNA"/>
</dbReference>
<sequence>MGRDNTPRERQHKELERKKQAQRASYDRILIVSEGSKTEPNYFREICSFHRLPTANVQVHPSELGTAPILVVQYAKKLFEQGEHNKVQRRAFEKVYAVFDRDEHGRYHEALALAESLDGKLKNDNRQSVVFQAIASVPSFELWLLLHYVDVHAPLHRDEALQRLKQHFPGYDKGATNAFATTCKHLAVATQHAEGLAKRFTARTDPEPFTAVGELVKLLTTLRG</sequence>
<feature type="region of interest" description="Disordered" evidence="1">
    <location>
        <begin position="1"/>
        <end position="21"/>
    </location>
</feature>
<dbReference type="Pfam" id="PF13707">
    <property type="entry name" value="RloB"/>
    <property type="match status" value="1"/>
</dbReference>
<evidence type="ECO:0000313" key="2">
    <source>
        <dbReference type="EMBL" id="MCW5323111.1"/>
    </source>
</evidence>
<gene>
    <name evidence="2" type="ORF">D5039_18790</name>
</gene>
<keyword evidence="3" id="KW-1185">Reference proteome</keyword>
<accession>A0ABT3KXX4</accession>
<dbReference type="RefSeq" id="WP_265283110.1">
    <property type="nucleotide sequence ID" value="NZ_QZCW01000003.1"/>
</dbReference>
<comment type="caution">
    <text evidence="2">The sequence shown here is derived from an EMBL/GenBank/DDBJ whole genome shotgun (WGS) entry which is preliminary data.</text>
</comment>
<proteinExistence type="predicted"/>
<organism evidence="2 3">
    <name type="scientific">Verminephrobacter aporrectodeae subsp. tuberculatae</name>
    <dbReference type="NCBI Taxonomy" id="1110392"/>
    <lineage>
        <taxon>Bacteria</taxon>
        <taxon>Pseudomonadati</taxon>
        <taxon>Pseudomonadota</taxon>
        <taxon>Betaproteobacteria</taxon>
        <taxon>Burkholderiales</taxon>
        <taxon>Comamonadaceae</taxon>
        <taxon>Verminephrobacter</taxon>
    </lineage>
</organism>
<protein>
    <submittedName>
        <fullName evidence="2">RloB domain-containing protein</fullName>
    </submittedName>
</protein>
<evidence type="ECO:0000256" key="1">
    <source>
        <dbReference type="SAM" id="MobiDB-lite"/>
    </source>
</evidence>
<reference evidence="3" key="1">
    <citation type="submission" date="2023-07" db="EMBL/GenBank/DDBJ databases">
        <title>Verminephrobacter genomes.</title>
        <authorList>
            <person name="Lund M.B."/>
        </authorList>
    </citation>
    <scope>NUCLEOTIDE SEQUENCE [LARGE SCALE GENOMIC DNA]</scope>
    <source>
        <strain evidence="3">AtM5-05</strain>
    </source>
</reference>
<dbReference type="Proteomes" id="UP001208935">
    <property type="component" value="Unassembled WGS sequence"/>
</dbReference>
<name>A0ABT3KXX4_9BURK</name>